<name>A0A1T1HCM9_OCELI</name>
<feature type="transmembrane region" description="Helical" evidence="1">
    <location>
        <begin position="223"/>
        <end position="242"/>
    </location>
</feature>
<evidence type="ECO:0000256" key="1">
    <source>
        <dbReference type="SAM" id="Phobius"/>
    </source>
</evidence>
<evidence type="ECO:0000259" key="2">
    <source>
        <dbReference type="Pfam" id="PF05134"/>
    </source>
</evidence>
<reference evidence="3" key="1">
    <citation type="submission" date="2017-02" db="EMBL/GenBank/DDBJ databases">
        <title>Draft Genome Sequence of the Salt Water Bacterium Oceanospirillum linum ATCC 11336.</title>
        <authorList>
            <person name="Trachtenberg A.M."/>
            <person name="Carney J.G."/>
            <person name="Linnane J.D."/>
            <person name="Rheaume B.A."/>
            <person name="Pitts N.L."/>
            <person name="Mykles D.L."/>
            <person name="Maclea K.S."/>
        </authorList>
    </citation>
    <scope>NUCLEOTIDE SEQUENCE [LARGE SCALE GENOMIC DNA]</scope>
    <source>
        <strain evidence="3">ATCC 11336</strain>
    </source>
</reference>
<dbReference type="STRING" id="966.BTA35_0206245"/>
<keyword evidence="1" id="KW-0472">Membrane</keyword>
<dbReference type="InterPro" id="IPR024230">
    <property type="entry name" value="GspL_cyto_dom"/>
</dbReference>
<evidence type="ECO:0000313" key="3">
    <source>
        <dbReference type="EMBL" id="OOV87628.1"/>
    </source>
</evidence>
<keyword evidence="1" id="KW-1133">Transmembrane helix</keyword>
<dbReference type="SUPFAM" id="SSF53067">
    <property type="entry name" value="Actin-like ATPase domain"/>
    <property type="match status" value="1"/>
</dbReference>
<protein>
    <recommendedName>
        <fullName evidence="2">GspL cytoplasmic actin-ATPase-like domain-containing protein</fullName>
    </recommendedName>
</protein>
<dbReference type="Proteomes" id="UP000190064">
    <property type="component" value="Unassembled WGS sequence"/>
</dbReference>
<proteinExistence type="predicted"/>
<keyword evidence="4" id="KW-1185">Reference proteome</keyword>
<dbReference type="InterPro" id="IPR043129">
    <property type="entry name" value="ATPase_NBD"/>
</dbReference>
<dbReference type="Pfam" id="PF05134">
    <property type="entry name" value="T2SSL"/>
    <property type="match status" value="1"/>
</dbReference>
<dbReference type="RefSeq" id="WP_160055048.1">
    <property type="nucleotide sequence ID" value="NZ_FXTS01000002.1"/>
</dbReference>
<accession>A0A1T1HCM9</accession>
<sequence>MPRNLAVIYQPYRDPENPLVWFPLDQLALSGNGGGFAQSGMQGDFSDFHGTLAAESPTVNLYLFLADELLSFHQVDVPQGVKRSIQKLLPVLLEEQLAQDIEQIGVHYVDVQYDGSVPETMMCNTAVWDRQSLETLMARLKAPGQPDKENSSAHVIRLKACLPCSVCPLLDDAIRAQPRPDFWQIIPRIPTAHQLQAADRDDSVPLLLEAHQWNLITPEQSEVSPFVGVFAMGGLAVGLYLLNQWLSVF</sequence>
<organism evidence="3 4">
    <name type="scientific">Oceanospirillum linum</name>
    <dbReference type="NCBI Taxonomy" id="966"/>
    <lineage>
        <taxon>Bacteria</taxon>
        <taxon>Pseudomonadati</taxon>
        <taxon>Pseudomonadota</taxon>
        <taxon>Gammaproteobacteria</taxon>
        <taxon>Oceanospirillales</taxon>
        <taxon>Oceanospirillaceae</taxon>
        <taxon>Oceanospirillum</taxon>
    </lineage>
</organism>
<dbReference type="Gene3D" id="3.30.420.380">
    <property type="match status" value="1"/>
</dbReference>
<evidence type="ECO:0000313" key="4">
    <source>
        <dbReference type="Proteomes" id="UP000190064"/>
    </source>
</evidence>
<dbReference type="EMBL" id="MTSD02000002">
    <property type="protein sequence ID" value="OOV87628.1"/>
    <property type="molecule type" value="Genomic_DNA"/>
</dbReference>
<gene>
    <name evidence="3" type="ORF">BTA35_0206245</name>
</gene>
<dbReference type="AlphaFoldDB" id="A0A1T1HCM9"/>
<feature type="domain" description="GspL cytoplasmic actin-ATPase-like" evidence="2">
    <location>
        <begin position="54"/>
        <end position="142"/>
    </location>
</feature>
<comment type="caution">
    <text evidence="3">The sequence shown here is derived from an EMBL/GenBank/DDBJ whole genome shotgun (WGS) entry which is preliminary data.</text>
</comment>
<keyword evidence="1" id="KW-0812">Transmembrane</keyword>